<dbReference type="EMBL" id="JAIZPD010000011">
    <property type="protein sequence ID" value="KAH0959782.1"/>
    <property type="molecule type" value="Genomic_DNA"/>
</dbReference>
<dbReference type="OrthoDB" id="1421156at2759"/>
<evidence type="ECO:0000313" key="4">
    <source>
        <dbReference type="Proteomes" id="UP000824596"/>
    </source>
</evidence>
<feature type="region of interest" description="Disordered" evidence="1">
    <location>
        <begin position="55"/>
        <end position="76"/>
    </location>
</feature>
<dbReference type="AlphaFoldDB" id="A0A9P8MRK7"/>
<feature type="compositionally biased region" description="Low complexity" evidence="1">
    <location>
        <begin position="625"/>
        <end position="642"/>
    </location>
</feature>
<feature type="region of interest" description="Disordered" evidence="1">
    <location>
        <begin position="571"/>
        <end position="659"/>
    </location>
</feature>
<dbReference type="InterPro" id="IPR052579">
    <property type="entry name" value="Zinc_finger_SWIM"/>
</dbReference>
<name>A0A9P8MRK7_9HYPO</name>
<dbReference type="RefSeq" id="XP_044717295.1">
    <property type="nucleotide sequence ID" value="XM_044867274.1"/>
</dbReference>
<dbReference type="GeneID" id="68357932"/>
<protein>
    <submittedName>
        <fullName evidence="3">MULE transposase domain-containing protein</fullName>
    </submittedName>
</protein>
<comment type="caution">
    <text evidence="3">The sequence shown here is derived from an EMBL/GenBank/DDBJ whole genome shotgun (WGS) entry which is preliminary data.</text>
</comment>
<gene>
    <name evidence="3" type="ORF">HRG_08803</name>
</gene>
<dbReference type="Proteomes" id="UP000824596">
    <property type="component" value="Unassembled WGS sequence"/>
</dbReference>
<evidence type="ECO:0000256" key="1">
    <source>
        <dbReference type="SAM" id="MobiDB-lite"/>
    </source>
</evidence>
<feature type="compositionally biased region" description="Basic and acidic residues" evidence="1">
    <location>
        <begin position="55"/>
        <end position="65"/>
    </location>
</feature>
<dbReference type="PANTHER" id="PTHR31569:SF4">
    <property type="entry name" value="SWIM-TYPE DOMAIN-CONTAINING PROTEIN"/>
    <property type="match status" value="1"/>
</dbReference>
<dbReference type="InterPro" id="IPR018289">
    <property type="entry name" value="MULE_transposase_dom"/>
</dbReference>
<accession>A0A9P8MRK7</accession>
<sequence length="773" mass="86640">MEAVYALQFESHQDAIAACHAAARAEGFALAVRTKKPSAANPRWILLRCSKGRHWQDQGDEGAHESKRRRKTSTQKTKCEFRVIVRKANSSASKSTHPGGWVVAPSSLGEAHNHEFTPAITHSRYRAEVIRRHHGHITHLYNCGLRPFLIASHLRGLCHEDPDLAGITGQHVRNAIASYRLQELTGRTPIQFLYDQLNTSDFFFRDTRDQEGRLTGLFIAPRSGIELWRQYANILLLDCTYKTNRFNMPLLNVCGSTAERKTFSVASIFLNGEAEPQYRWALQCLLELAAEEGIPMPRVIVTDRDLALMNALVSCPELEHVIHLLCRWHVNKNVLTKCRPHFPKATKEGNRVIRAPQFTAFLKEWHALVNAPDEASYNQRLREFTATGRHPQAAVDYAVKTWLEPWKEKIVLYYVDRYRHLGHTTTSIVEGLHSTMKRFLWSSTGDLTSVFRRFQAFWRHQSAEILNTQQKAIHKTSTSTIRPILAKIRPNLSNWALQKIGGEYRAVARDAASNDQAKPPPGRCDLLHQCGFKSSLGLPCRHDIFKRLNAAAAVPFEMNDVDEFWHRQRWQDTSPNDAPHDPLPMRGKGRPKGSLNLEAAGGRNGTRREPSAHNIAESDERSKATRPPSSTAPAALQSTKTKATSKKRKAGGKAGGKAAAATVNTAGSAADVTKRGLEYLQANGDSYEPGTAMPRAYQRAVRRTPDSDDELTDPGETQGTIRCATQPMPISSIRQGGEDIEDEDDPLADFNEMDRQVDEEESIQQELCAEGLL</sequence>
<keyword evidence="4" id="KW-1185">Reference proteome</keyword>
<organism evidence="3 4">
    <name type="scientific">Hirsutella rhossiliensis</name>
    <dbReference type="NCBI Taxonomy" id="111463"/>
    <lineage>
        <taxon>Eukaryota</taxon>
        <taxon>Fungi</taxon>
        <taxon>Dikarya</taxon>
        <taxon>Ascomycota</taxon>
        <taxon>Pezizomycotina</taxon>
        <taxon>Sordariomycetes</taxon>
        <taxon>Hypocreomycetidae</taxon>
        <taxon>Hypocreales</taxon>
        <taxon>Ophiocordycipitaceae</taxon>
        <taxon>Hirsutella</taxon>
    </lineage>
</organism>
<evidence type="ECO:0000259" key="2">
    <source>
        <dbReference type="Pfam" id="PF10551"/>
    </source>
</evidence>
<feature type="compositionally biased region" description="Acidic residues" evidence="1">
    <location>
        <begin position="738"/>
        <end position="747"/>
    </location>
</feature>
<feature type="region of interest" description="Disordered" evidence="1">
    <location>
        <begin position="703"/>
        <end position="773"/>
    </location>
</feature>
<feature type="domain" description="MULE transposase" evidence="2">
    <location>
        <begin position="235"/>
        <end position="333"/>
    </location>
</feature>
<dbReference type="Pfam" id="PF10551">
    <property type="entry name" value="MULE"/>
    <property type="match status" value="1"/>
</dbReference>
<dbReference type="PANTHER" id="PTHR31569">
    <property type="entry name" value="SWIM-TYPE DOMAIN-CONTAINING PROTEIN"/>
    <property type="match status" value="1"/>
</dbReference>
<feature type="compositionally biased region" description="Basic and acidic residues" evidence="1">
    <location>
        <begin position="606"/>
        <end position="623"/>
    </location>
</feature>
<proteinExistence type="predicted"/>
<reference evidence="3" key="1">
    <citation type="submission" date="2021-09" db="EMBL/GenBank/DDBJ databases">
        <title>A high-quality genome of the endoparasitic fungus Hirsutella rhossiliensis with a comparison of Hirsutella genomes reveals transposable elements contributing to genome size variation.</title>
        <authorList>
            <person name="Lin R."/>
            <person name="Jiao Y."/>
            <person name="Sun X."/>
            <person name="Ling J."/>
            <person name="Xie B."/>
            <person name="Cheng X."/>
        </authorList>
    </citation>
    <scope>NUCLEOTIDE SEQUENCE</scope>
    <source>
        <strain evidence="3">HR02</strain>
    </source>
</reference>
<evidence type="ECO:0000313" key="3">
    <source>
        <dbReference type="EMBL" id="KAH0959782.1"/>
    </source>
</evidence>